<dbReference type="InterPro" id="IPR005467">
    <property type="entry name" value="His_kinase_dom"/>
</dbReference>
<dbReference type="InterPro" id="IPR001610">
    <property type="entry name" value="PAC"/>
</dbReference>
<dbReference type="Pfam" id="PF00512">
    <property type="entry name" value="HisKA"/>
    <property type="match status" value="1"/>
</dbReference>
<dbReference type="FunFam" id="3.30.450.20:FF:000060">
    <property type="entry name" value="Sensor protein FixL"/>
    <property type="match status" value="1"/>
</dbReference>
<evidence type="ECO:0000256" key="7">
    <source>
        <dbReference type="ARBA" id="ARBA00022840"/>
    </source>
</evidence>
<dbReference type="SUPFAM" id="SSF55874">
    <property type="entry name" value="ATPase domain of HSP90 chaperone/DNA topoisomerase II/histidine kinase"/>
    <property type="match status" value="1"/>
</dbReference>
<evidence type="ECO:0000256" key="6">
    <source>
        <dbReference type="ARBA" id="ARBA00022777"/>
    </source>
</evidence>
<keyword evidence="4" id="KW-0808">Transferase</keyword>
<protein>
    <recommendedName>
        <fullName evidence="2">histidine kinase</fullName>
        <ecNumber evidence="2">2.7.13.3</ecNumber>
    </recommendedName>
</protein>
<evidence type="ECO:0000256" key="5">
    <source>
        <dbReference type="ARBA" id="ARBA00022741"/>
    </source>
</evidence>
<evidence type="ECO:0000256" key="8">
    <source>
        <dbReference type="ARBA" id="ARBA00023012"/>
    </source>
</evidence>
<organism evidence="13">
    <name type="scientific">hydrothermal vent metagenome</name>
    <dbReference type="NCBI Taxonomy" id="652676"/>
    <lineage>
        <taxon>unclassified sequences</taxon>
        <taxon>metagenomes</taxon>
        <taxon>ecological metagenomes</taxon>
    </lineage>
</organism>
<dbReference type="Gene3D" id="1.10.287.130">
    <property type="match status" value="1"/>
</dbReference>
<dbReference type="EC" id="2.7.13.3" evidence="2"/>
<evidence type="ECO:0000256" key="10">
    <source>
        <dbReference type="SAM" id="Phobius"/>
    </source>
</evidence>
<keyword evidence="3" id="KW-0597">Phosphoprotein</keyword>
<evidence type="ECO:0000256" key="3">
    <source>
        <dbReference type="ARBA" id="ARBA00022553"/>
    </source>
</evidence>
<accession>A0A3B1BZD1</accession>
<sequence>MKKDKPVSSTIHILQYFAATLLPATILLVVGLSYINTLTTDISFSQSKLAILPTLQPLYQDTLNLQKIRGLQYHMSATNDNSLQVKIDSLQQETHHLHESVYSAYPHMHKKYSDIHIKTKQALRQARLVDLDPEKIFYNYSSLIFDHFIFLQNIAKESSLSLDSDAEISTLVEISIIRIPVITEIIGQLRGHAGVWLYNKEMNKHWPQINYMFESAKNELKLFNTIITSLPRYREIKNILDTSGISEALNNYYRQLQSARQSPYSKQQSNILFTKADHIIESIRLINQQVITLIEQRLETRIRKQQQKYIAAIISILLAILSMTYFIYLFYRKNKLAFSAEVMTREELAVSELRHRRIVDTMIDGLIIIDTDGIIQDFNPAAETLFGHKAQDIIGKNIKLLMSEPHQSEHDQYISTYIKTGKQNIIGINRELTALHKDGSLIPIELSVTEITLGNERLFSGIVRDISERMHVTKMKDEFISSVSHELRTPLTSIRGALRLINGGIVGKLPKQAMEMFQIAYSNTNNLLHLINDILDIQKVSSGHIAFKYNALEVMPFLQKVIHENALYGAENGIQFVIRESLPGAQVYADKIRLQEVLTNLFSNAAKFSGKSTLVEISVTQTKNKIKISVTDHGNGIADEFKPRVFDRFTQSDSSHKHKIKGSGLGLSIAKVIIEKHGGTIDFISKEGLGSMFYIEIPEYKKLNKCSSGAC</sequence>
<dbReference type="SMART" id="SM00086">
    <property type="entry name" value="PAC"/>
    <property type="match status" value="1"/>
</dbReference>
<dbReference type="GO" id="GO:0006355">
    <property type="term" value="P:regulation of DNA-templated transcription"/>
    <property type="evidence" value="ECO:0007669"/>
    <property type="project" value="InterPro"/>
</dbReference>
<keyword evidence="5" id="KW-0547">Nucleotide-binding</keyword>
<dbReference type="PROSITE" id="PS50112">
    <property type="entry name" value="PAS"/>
    <property type="match status" value="1"/>
</dbReference>
<dbReference type="Gene3D" id="3.30.450.20">
    <property type="entry name" value="PAS domain"/>
    <property type="match status" value="1"/>
</dbReference>
<gene>
    <name evidence="13" type="ORF">MNBD_GAMMA25-198</name>
</gene>
<keyword evidence="7" id="KW-0067">ATP-binding</keyword>
<keyword evidence="6" id="KW-0418">Kinase</keyword>
<dbReference type="GO" id="GO:0000155">
    <property type="term" value="F:phosphorelay sensor kinase activity"/>
    <property type="evidence" value="ECO:0007669"/>
    <property type="project" value="InterPro"/>
</dbReference>
<evidence type="ECO:0000259" key="11">
    <source>
        <dbReference type="PROSITE" id="PS50109"/>
    </source>
</evidence>
<dbReference type="CDD" id="cd00075">
    <property type="entry name" value="HATPase"/>
    <property type="match status" value="1"/>
</dbReference>
<feature type="transmembrane region" description="Helical" evidence="10">
    <location>
        <begin position="309"/>
        <end position="331"/>
    </location>
</feature>
<dbReference type="PANTHER" id="PTHR43047">
    <property type="entry name" value="TWO-COMPONENT HISTIDINE PROTEIN KINASE"/>
    <property type="match status" value="1"/>
</dbReference>
<dbReference type="CDD" id="cd00082">
    <property type="entry name" value="HisKA"/>
    <property type="match status" value="1"/>
</dbReference>
<dbReference type="InterPro" id="IPR003594">
    <property type="entry name" value="HATPase_dom"/>
</dbReference>
<dbReference type="SMART" id="SM00091">
    <property type="entry name" value="PAS"/>
    <property type="match status" value="1"/>
</dbReference>
<evidence type="ECO:0000256" key="9">
    <source>
        <dbReference type="ARBA" id="ARBA00023136"/>
    </source>
</evidence>
<dbReference type="FunFam" id="3.30.565.10:FF:000006">
    <property type="entry name" value="Sensor histidine kinase WalK"/>
    <property type="match status" value="1"/>
</dbReference>
<keyword evidence="9 10" id="KW-0472">Membrane</keyword>
<dbReference type="CDD" id="cd00130">
    <property type="entry name" value="PAS"/>
    <property type="match status" value="1"/>
</dbReference>
<evidence type="ECO:0000256" key="1">
    <source>
        <dbReference type="ARBA" id="ARBA00000085"/>
    </source>
</evidence>
<reference evidence="13" key="1">
    <citation type="submission" date="2018-06" db="EMBL/GenBank/DDBJ databases">
        <authorList>
            <person name="Zhirakovskaya E."/>
        </authorList>
    </citation>
    <scope>NUCLEOTIDE SEQUENCE</scope>
</reference>
<keyword evidence="10" id="KW-0812">Transmembrane</keyword>
<comment type="catalytic activity">
    <reaction evidence="1">
        <text>ATP + protein L-histidine = ADP + protein N-phospho-L-histidine.</text>
        <dbReference type="EC" id="2.7.13.3"/>
    </reaction>
</comment>
<dbReference type="AlphaFoldDB" id="A0A3B1BZD1"/>
<dbReference type="GO" id="GO:0009927">
    <property type="term" value="F:histidine phosphotransfer kinase activity"/>
    <property type="evidence" value="ECO:0007669"/>
    <property type="project" value="TreeGrafter"/>
</dbReference>
<dbReference type="PROSITE" id="PS50109">
    <property type="entry name" value="HIS_KIN"/>
    <property type="match status" value="1"/>
</dbReference>
<dbReference type="InterPro" id="IPR013767">
    <property type="entry name" value="PAS_fold"/>
</dbReference>
<dbReference type="InterPro" id="IPR003661">
    <property type="entry name" value="HisK_dim/P_dom"/>
</dbReference>
<feature type="domain" description="PAS" evidence="12">
    <location>
        <begin position="351"/>
        <end position="421"/>
    </location>
</feature>
<feature type="transmembrane region" description="Helical" evidence="10">
    <location>
        <begin position="13"/>
        <end position="35"/>
    </location>
</feature>
<proteinExistence type="predicted"/>
<keyword evidence="8" id="KW-0902">Two-component regulatory system</keyword>
<dbReference type="InterPro" id="IPR036890">
    <property type="entry name" value="HATPase_C_sf"/>
</dbReference>
<dbReference type="SUPFAM" id="SSF47384">
    <property type="entry name" value="Homodimeric domain of signal transducing histidine kinase"/>
    <property type="match status" value="1"/>
</dbReference>
<dbReference type="GO" id="GO:0005524">
    <property type="term" value="F:ATP binding"/>
    <property type="evidence" value="ECO:0007669"/>
    <property type="project" value="UniProtKB-KW"/>
</dbReference>
<dbReference type="Gene3D" id="3.30.565.10">
    <property type="entry name" value="Histidine kinase-like ATPase, C-terminal domain"/>
    <property type="match status" value="1"/>
</dbReference>
<dbReference type="InterPro" id="IPR004358">
    <property type="entry name" value="Sig_transdc_His_kin-like_C"/>
</dbReference>
<evidence type="ECO:0000313" key="13">
    <source>
        <dbReference type="EMBL" id="VAX09987.1"/>
    </source>
</evidence>
<dbReference type="NCBIfam" id="TIGR00229">
    <property type="entry name" value="sensory_box"/>
    <property type="match status" value="1"/>
</dbReference>
<dbReference type="SMART" id="SM00387">
    <property type="entry name" value="HATPase_c"/>
    <property type="match status" value="1"/>
</dbReference>
<evidence type="ECO:0000256" key="4">
    <source>
        <dbReference type="ARBA" id="ARBA00022679"/>
    </source>
</evidence>
<dbReference type="InterPro" id="IPR036097">
    <property type="entry name" value="HisK_dim/P_sf"/>
</dbReference>
<dbReference type="Pfam" id="PF00989">
    <property type="entry name" value="PAS"/>
    <property type="match status" value="1"/>
</dbReference>
<dbReference type="SUPFAM" id="SSF55785">
    <property type="entry name" value="PYP-like sensor domain (PAS domain)"/>
    <property type="match status" value="1"/>
</dbReference>
<keyword evidence="10" id="KW-1133">Transmembrane helix</keyword>
<dbReference type="GO" id="GO:0005886">
    <property type="term" value="C:plasma membrane"/>
    <property type="evidence" value="ECO:0007669"/>
    <property type="project" value="TreeGrafter"/>
</dbReference>
<feature type="domain" description="Histidine kinase" evidence="11">
    <location>
        <begin position="482"/>
        <end position="701"/>
    </location>
</feature>
<evidence type="ECO:0000256" key="2">
    <source>
        <dbReference type="ARBA" id="ARBA00012438"/>
    </source>
</evidence>
<dbReference type="EMBL" id="UOFY01000043">
    <property type="protein sequence ID" value="VAX09987.1"/>
    <property type="molecule type" value="Genomic_DNA"/>
</dbReference>
<evidence type="ECO:0000259" key="12">
    <source>
        <dbReference type="PROSITE" id="PS50112"/>
    </source>
</evidence>
<dbReference type="SMART" id="SM00388">
    <property type="entry name" value="HisKA"/>
    <property type="match status" value="1"/>
</dbReference>
<name>A0A3B1BZD1_9ZZZZ</name>
<dbReference type="InterPro" id="IPR035965">
    <property type="entry name" value="PAS-like_dom_sf"/>
</dbReference>
<dbReference type="PRINTS" id="PR00344">
    <property type="entry name" value="BCTRLSENSOR"/>
</dbReference>
<dbReference type="PANTHER" id="PTHR43047:SF72">
    <property type="entry name" value="OSMOSENSING HISTIDINE PROTEIN KINASE SLN1"/>
    <property type="match status" value="1"/>
</dbReference>
<dbReference type="InterPro" id="IPR000014">
    <property type="entry name" value="PAS"/>
</dbReference>
<dbReference type="FunFam" id="1.10.287.130:FF:000001">
    <property type="entry name" value="Two-component sensor histidine kinase"/>
    <property type="match status" value="1"/>
</dbReference>
<dbReference type="Pfam" id="PF02518">
    <property type="entry name" value="HATPase_c"/>
    <property type="match status" value="1"/>
</dbReference>